<evidence type="ECO:0000313" key="1">
    <source>
        <dbReference type="EMBL" id="SQJ03963.1"/>
    </source>
</evidence>
<dbReference type="KEGG" id="ful:C4N20_15730"/>
<sequence length="151" mass="17619">MPEVIATESRMARTFKMSERSIREKFKEVRIAPGQYDFIAAVEMFVESSSGKDESLELKRVEKETKELKLGIMREEYHHKDDITLLVSDMLLRMKSKLNGIPLEASLLLLNKSDRREIEDILRKKINIALLELSEYKDLKMEDVEIGEEND</sequence>
<dbReference type="GeneID" id="78456278"/>
<reference evidence="1 2" key="1">
    <citation type="submission" date="2018-06" db="EMBL/GenBank/DDBJ databases">
        <authorList>
            <consortium name="Pathogen Informatics"/>
            <person name="Doyle S."/>
        </authorList>
    </citation>
    <scope>NUCLEOTIDE SEQUENCE [LARGE SCALE GENOMIC DNA]</scope>
    <source>
        <strain evidence="1 2">NCTC12112</strain>
    </source>
</reference>
<name>A0AAX2JAP7_9FUSO</name>
<dbReference type="EMBL" id="LS483487">
    <property type="protein sequence ID" value="SQJ03963.1"/>
    <property type="molecule type" value="Genomic_DNA"/>
</dbReference>
<dbReference type="RefSeq" id="WP_005980053.1">
    <property type="nucleotide sequence ID" value="NZ_CABKNW010000004.1"/>
</dbReference>
<protein>
    <recommendedName>
        <fullName evidence="3">Phage portal protein</fullName>
    </recommendedName>
</protein>
<dbReference type="AlphaFoldDB" id="A0AAX2JAP7"/>
<gene>
    <name evidence="1" type="ORF">NCTC12112_01726</name>
</gene>
<evidence type="ECO:0000313" key="2">
    <source>
        <dbReference type="Proteomes" id="UP000249008"/>
    </source>
</evidence>
<organism evidence="1 2">
    <name type="scientific">Fusobacterium ulcerans</name>
    <dbReference type="NCBI Taxonomy" id="861"/>
    <lineage>
        <taxon>Bacteria</taxon>
        <taxon>Fusobacteriati</taxon>
        <taxon>Fusobacteriota</taxon>
        <taxon>Fusobacteriia</taxon>
        <taxon>Fusobacteriales</taxon>
        <taxon>Fusobacteriaceae</taxon>
        <taxon>Fusobacterium</taxon>
    </lineage>
</organism>
<dbReference type="Proteomes" id="UP000249008">
    <property type="component" value="Chromosome 1"/>
</dbReference>
<proteinExistence type="predicted"/>
<evidence type="ECO:0008006" key="3">
    <source>
        <dbReference type="Google" id="ProtNLM"/>
    </source>
</evidence>
<accession>A0AAX2JAP7</accession>